<dbReference type="KEGG" id="cph:Cpha266_1148"/>
<organism evidence="2 3">
    <name type="scientific">Chlorobium phaeobacteroides (strain DSM 266 / SMG 266 / 2430)</name>
    <dbReference type="NCBI Taxonomy" id="290317"/>
    <lineage>
        <taxon>Bacteria</taxon>
        <taxon>Pseudomonadati</taxon>
        <taxon>Chlorobiota</taxon>
        <taxon>Chlorobiia</taxon>
        <taxon>Chlorobiales</taxon>
        <taxon>Chlorobiaceae</taxon>
        <taxon>Chlorobium/Pelodictyon group</taxon>
        <taxon>Chlorobium</taxon>
    </lineage>
</organism>
<dbReference type="InterPro" id="IPR036388">
    <property type="entry name" value="WH-like_DNA-bd_sf"/>
</dbReference>
<reference evidence="2 3" key="1">
    <citation type="submission" date="2006-12" db="EMBL/GenBank/DDBJ databases">
        <title>Complete sequence of Chlorobium phaeobacteroides DSM 266.</title>
        <authorList>
            <consortium name="US DOE Joint Genome Institute"/>
            <person name="Copeland A."/>
            <person name="Lucas S."/>
            <person name="Lapidus A."/>
            <person name="Barry K."/>
            <person name="Detter J.C."/>
            <person name="Glavina del Rio T."/>
            <person name="Hammon N."/>
            <person name="Israni S."/>
            <person name="Pitluck S."/>
            <person name="Goltsman E."/>
            <person name="Schmutz J."/>
            <person name="Larimer F."/>
            <person name="Land M."/>
            <person name="Hauser L."/>
            <person name="Mikhailova N."/>
            <person name="Li T."/>
            <person name="Overmann J."/>
            <person name="Bryant D.A."/>
            <person name="Richardson P."/>
        </authorList>
    </citation>
    <scope>NUCLEOTIDE SEQUENCE [LARGE SCALE GENOMIC DNA]</scope>
    <source>
        <strain evidence="2 3">DSM 266</strain>
    </source>
</reference>
<dbReference type="eggNOG" id="COG1733">
    <property type="taxonomic scope" value="Bacteria"/>
</dbReference>
<dbReference type="STRING" id="290317.Cpha266_1148"/>
<dbReference type="SUPFAM" id="SSF46785">
    <property type="entry name" value="Winged helix' DNA-binding domain"/>
    <property type="match status" value="1"/>
</dbReference>
<evidence type="ECO:0000256" key="1">
    <source>
        <dbReference type="SAM" id="MobiDB-lite"/>
    </source>
</evidence>
<feature type="region of interest" description="Disordered" evidence="1">
    <location>
        <begin position="14"/>
        <end position="39"/>
    </location>
</feature>
<dbReference type="AlphaFoldDB" id="A1BFK8"/>
<gene>
    <name evidence="2" type="ordered locus">Cpha266_1148</name>
</gene>
<dbReference type="InterPro" id="IPR036390">
    <property type="entry name" value="WH_DNA-bd_sf"/>
</dbReference>
<dbReference type="Proteomes" id="UP000008701">
    <property type="component" value="Chromosome"/>
</dbReference>
<accession>A1BFK8</accession>
<sequence>MPTIQLLANISVPEFGKKPSNTLGREPAAVSSGPESGPESIFERVIRELPVGSRSKSELAAALGHRSVSGKLNERIREMLADGLIPHTISDKPTSRLQKYCLTEKGQKLLEKR</sequence>
<dbReference type="EMBL" id="CP000492">
    <property type="protein sequence ID" value="ABL65185.1"/>
    <property type="molecule type" value="Genomic_DNA"/>
</dbReference>
<name>A1BFK8_CHLPD</name>
<dbReference type="HOGENOM" id="CLU_2129025_0_0_10"/>
<dbReference type="Gene3D" id="1.10.10.10">
    <property type="entry name" value="Winged helix-like DNA-binding domain superfamily/Winged helix DNA-binding domain"/>
    <property type="match status" value="1"/>
</dbReference>
<protein>
    <recommendedName>
        <fullName evidence="4">Transcriptional regulator</fullName>
    </recommendedName>
</protein>
<evidence type="ECO:0008006" key="4">
    <source>
        <dbReference type="Google" id="ProtNLM"/>
    </source>
</evidence>
<keyword evidence="3" id="KW-1185">Reference proteome</keyword>
<evidence type="ECO:0000313" key="3">
    <source>
        <dbReference type="Proteomes" id="UP000008701"/>
    </source>
</evidence>
<evidence type="ECO:0000313" key="2">
    <source>
        <dbReference type="EMBL" id="ABL65185.1"/>
    </source>
</evidence>
<proteinExistence type="predicted"/>